<evidence type="ECO:0000256" key="3">
    <source>
        <dbReference type="SAM" id="Phobius"/>
    </source>
</evidence>
<dbReference type="PRINTS" id="PR00457">
    <property type="entry name" value="ANPEROXIDASE"/>
</dbReference>
<evidence type="ECO:0000256" key="2">
    <source>
        <dbReference type="SAM" id="MobiDB-lite"/>
    </source>
</evidence>
<proteinExistence type="predicted"/>
<dbReference type="InterPro" id="IPR010255">
    <property type="entry name" value="Haem_peroxidase_sf"/>
</dbReference>
<keyword evidence="3" id="KW-0812">Transmembrane</keyword>
<keyword evidence="1 5" id="KW-0560">Oxidoreductase</keyword>
<dbReference type="InterPro" id="IPR037120">
    <property type="entry name" value="Haem_peroxidase_sf_animal"/>
</dbReference>
<dbReference type="RefSeq" id="XP_052748877.1">
    <property type="nucleotide sequence ID" value="XM_052892917.1"/>
</dbReference>
<dbReference type="PANTHER" id="PTHR11475:SF141">
    <property type="entry name" value="CARDINAL"/>
    <property type="match status" value="1"/>
</dbReference>
<keyword evidence="3" id="KW-0472">Membrane</keyword>
<keyword evidence="3" id="KW-1133">Transmembrane helix</keyword>
<dbReference type="PROSITE" id="PS50292">
    <property type="entry name" value="PEROXIDASE_3"/>
    <property type="match status" value="1"/>
</dbReference>
<accession>A0ABM3MBS9</accession>
<dbReference type="PANTHER" id="PTHR11475">
    <property type="entry name" value="OXIDASE/PEROXIDASE"/>
    <property type="match status" value="1"/>
</dbReference>
<dbReference type="GeneID" id="113510963"/>
<dbReference type="GO" id="GO:0004601">
    <property type="term" value="F:peroxidase activity"/>
    <property type="evidence" value="ECO:0007669"/>
    <property type="project" value="UniProtKB-KW"/>
</dbReference>
<organism evidence="4 6">
    <name type="scientific">Galleria mellonella</name>
    <name type="common">Greater wax moth</name>
    <dbReference type="NCBI Taxonomy" id="7137"/>
    <lineage>
        <taxon>Eukaryota</taxon>
        <taxon>Metazoa</taxon>
        <taxon>Ecdysozoa</taxon>
        <taxon>Arthropoda</taxon>
        <taxon>Hexapoda</taxon>
        <taxon>Insecta</taxon>
        <taxon>Pterygota</taxon>
        <taxon>Neoptera</taxon>
        <taxon>Endopterygota</taxon>
        <taxon>Lepidoptera</taxon>
        <taxon>Glossata</taxon>
        <taxon>Ditrysia</taxon>
        <taxon>Pyraloidea</taxon>
        <taxon>Pyralidae</taxon>
        <taxon>Galleriinae</taxon>
        <taxon>Galleria</taxon>
    </lineage>
</organism>
<name>A0ABM3MBS9_GALME</name>
<dbReference type="SUPFAM" id="SSF48113">
    <property type="entry name" value="Heme-dependent peroxidases"/>
    <property type="match status" value="1"/>
</dbReference>
<evidence type="ECO:0000313" key="6">
    <source>
        <dbReference type="RefSeq" id="XP_052748878.1"/>
    </source>
</evidence>
<dbReference type="CDD" id="cd09823">
    <property type="entry name" value="peroxinectin_like"/>
    <property type="match status" value="1"/>
</dbReference>
<dbReference type="Gene3D" id="1.10.640.10">
    <property type="entry name" value="Haem peroxidase domain superfamily, animal type"/>
    <property type="match status" value="1"/>
</dbReference>
<keyword evidence="4" id="KW-1185">Reference proteome</keyword>
<keyword evidence="1 5" id="KW-0575">Peroxidase</keyword>
<feature type="compositionally biased region" description="Polar residues" evidence="2">
    <location>
        <begin position="141"/>
        <end position="156"/>
    </location>
</feature>
<protein>
    <submittedName>
        <fullName evidence="5 6">Chorion peroxidase</fullName>
    </submittedName>
</protein>
<dbReference type="RefSeq" id="XP_052748878.1">
    <property type="nucleotide sequence ID" value="XM_052892918.1"/>
</dbReference>
<dbReference type="Pfam" id="PF03098">
    <property type="entry name" value="An_peroxidase"/>
    <property type="match status" value="1"/>
</dbReference>
<dbReference type="InterPro" id="IPR019791">
    <property type="entry name" value="Haem_peroxidase_animal"/>
</dbReference>
<sequence length="791" mass="87158">MLRPSTSSERTPLVQPNYAFESSLTRKYQKRLHHFQCIICASFLIILVVSLLMTVALNLDVDEDIPNSTDVIPNTVVPIGNLTGVDPQLIPLLQLKWPLEARPSPQWTGKNQTKDIEVAVAIGKKALQNRTTLESTRKPLDTNTPANKAQRATATSPAVKPMADAAYAVEEATKVLANGTSPSTREGGIGRGPPTRGSFTEPPYCQPSPPCAPSKYRSQDGSCNNLENSVRWGVSHTPFRRVLPADYGDGISSPRKSRSGASLPSARDVSVTVHRPTYAQDSAFTVMLAVWGQFIDHDITATALSKGANSSSLSCCDTTQAPHPECFPVQLDKEDPFYQHYNLTCMEFVRSAPAPTCHFGPREQMNQATAFLDGSTVYGFSELRASQLRLGANGRLRMLTIEGFELLPPSTDPGDGCNTAEMNAKGRYCFDTGDDRANENLHLTTMHLIWARQHNRLAAILGKLNPSWDDETTYQEARKIVGAQMQHITYSEFLPSVLGADVMWALNLTLKNEGHDNSYDPTVDPSIANHFAAAAFRFAHTLLPGLIHNVDPKNGSVSYVQLHRMLFNPYALYSEKGFKFSVRSAINTPVHGVDPHVTTELSNHLFENPTSNSTQSKIAAGPCGLDLVSLNIQRGRDHGLPSYPAWREHCGLSRPKTFTDLKGVFDDLSLSRITAIYNSVEDIDLYTGALAEEPHGRLLAPTLTCLISDQFLRLKIGDRFWYETSDETVCFSIDQLTEIRKTTLAGVICANEGLLEQAQPRVMEEISATNPMVDCTELPQPSFNPWRQVNS</sequence>
<evidence type="ECO:0000313" key="4">
    <source>
        <dbReference type="Proteomes" id="UP001652740"/>
    </source>
</evidence>
<evidence type="ECO:0000313" key="5">
    <source>
        <dbReference type="RefSeq" id="XP_052748877.1"/>
    </source>
</evidence>
<feature type="transmembrane region" description="Helical" evidence="3">
    <location>
        <begin position="35"/>
        <end position="57"/>
    </location>
</feature>
<feature type="region of interest" description="Disordered" evidence="2">
    <location>
        <begin position="178"/>
        <end position="220"/>
    </location>
</feature>
<reference evidence="5 6" key="1">
    <citation type="submission" date="2025-05" db="UniProtKB">
        <authorList>
            <consortium name="RefSeq"/>
        </authorList>
    </citation>
    <scope>IDENTIFICATION</scope>
    <source>
        <tissue evidence="5 6">Whole larvae</tissue>
    </source>
</reference>
<feature type="region of interest" description="Disordered" evidence="2">
    <location>
        <begin position="130"/>
        <end position="158"/>
    </location>
</feature>
<evidence type="ECO:0000256" key="1">
    <source>
        <dbReference type="ARBA" id="ARBA00022559"/>
    </source>
</evidence>
<dbReference type="Proteomes" id="UP001652740">
    <property type="component" value="Unplaced"/>
</dbReference>
<gene>
    <name evidence="5 6" type="primary">LOC113510963</name>
</gene>